<keyword evidence="3" id="KW-0862">Zinc</keyword>
<feature type="compositionally biased region" description="Acidic residues" evidence="5">
    <location>
        <begin position="22"/>
        <end position="54"/>
    </location>
</feature>
<feature type="domain" description="MYND-type" evidence="6">
    <location>
        <begin position="61"/>
        <end position="104"/>
    </location>
</feature>
<dbReference type="PROSITE" id="PS50865">
    <property type="entry name" value="ZF_MYND_2"/>
    <property type="match status" value="1"/>
</dbReference>
<feature type="region of interest" description="Disordered" evidence="5">
    <location>
        <begin position="22"/>
        <end position="56"/>
    </location>
</feature>
<evidence type="ECO:0000313" key="7">
    <source>
        <dbReference type="EMBL" id="KAF9143195.1"/>
    </source>
</evidence>
<dbReference type="InterPro" id="IPR002893">
    <property type="entry name" value="Znf_MYND"/>
</dbReference>
<dbReference type="Pfam" id="PF01753">
    <property type="entry name" value="zf-MYND"/>
    <property type="match status" value="1"/>
</dbReference>
<name>A0A9P5RRF3_9FUNG</name>
<evidence type="ECO:0000256" key="4">
    <source>
        <dbReference type="PROSITE-ProRule" id="PRU00134"/>
    </source>
</evidence>
<evidence type="ECO:0000256" key="1">
    <source>
        <dbReference type="ARBA" id="ARBA00022723"/>
    </source>
</evidence>
<protein>
    <recommendedName>
        <fullName evidence="6">MYND-type domain-containing protein</fullName>
    </recommendedName>
</protein>
<dbReference type="OrthoDB" id="432970at2759"/>
<evidence type="ECO:0000256" key="2">
    <source>
        <dbReference type="ARBA" id="ARBA00022771"/>
    </source>
</evidence>
<dbReference type="GO" id="GO:0008270">
    <property type="term" value="F:zinc ion binding"/>
    <property type="evidence" value="ECO:0007669"/>
    <property type="project" value="UniProtKB-KW"/>
</dbReference>
<keyword evidence="8" id="KW-1185">Reference proteome</keyword>
<evidence type="ECO:0000256" key="5">
    <source>
        <dbReference type="SAM" id="MobiDB-lite"/>
    </source>
</evidence>
<feature type="compositionally biased region" description="Low complexity" evidence="5">
    <location>
        <begin position="179"/>
        <end position="190"/>
    </location>
</feature>
<dbReference type="Gene3D" id="6.10.140.2220">
    <property type="match status" value="1"/>
</dbReference>
<proteinExistence type="predicted"/>
<dbReference type="PROSITE" id="PS01360">
    <property type="entry name" value="ZF_MYND_1"/>
    <property type="match status" value="1"/>
</dbReference>
<dbReference type="SUPFAM" id="SSF144232">
    <property type="entry name" value="HIT/MYND zinc finger-like"/>
    <property type="match status" value="1"/>
</dbReference>
<dbReference type="Proteomes" id="UP000748756">
    <property type="component" value="Unassembled WGS sequence"/>
</dbReference>
<keyword evidence="2 4" id="KW-0863">Zinc-finger</keyword>
<reference evidence="7" key="1">
    <citation type="journal article" date="2020" name="Fungal Divers.">
        <title>Resolving the Mortierellaceae phylogeny through synthesis of multi-gene phylogenetics and phylogenomics.</title>
        <authorList>
            <person name="Vandepol N."/>
            <person name="Liber J."/>
            <person name="Desiro A."/>
            <person name="Na H."/>
            <person name="Kennedy M."/>
            <person name="Barry K."/>
            <person name="Grigoriev I.V."/>
            <person name="Miller A.N."/>
            <person name="O'Donnell K."/>
            <person name="Stajich J.E."/>
            <person name="Bonito G."/>
        </authorList>
    </citation>
    <scope>NUCLEOTIDE SEQUENCE</scope>
    <source>
        <strain evidence="7">NRRL 6426</strain>
    </source>
</reference>
<evidence type="ECO:0000259" key="6">
    <source>
        <dbReference type="PROSITE" id="PS50865"/>
    </source>
</evidence>
<accession>A0A9P5RRF3</accession>
<gene>
    <name evidence="7" type="ORF">BG015_000512</name>
</gene>
<feature type="region of interest" description="Disordered" evidence="5">
    <location>
        <begin position="146"/>
        <end position="190"/>
    </location>
</feature>
<feature type="region of interest" description="Disordered" evidence="5">
    <location>
        <begin position="204"/>
        <end position="224"/>
    </location>
</feature>
<keyword evidence="1" id="KW-0479">Metal-binding</keyword>
<evidence type="ECO:0000256" key="3">
    <source>
        <dbReference type="ARBA" id="ARBA00022833"/>
    </source>
</evidence>
<sequence length="510" mass="55840">MPDKYQCDCGFDHDQDEYYDFYSDDDITSDDEDDYAEDDDESYSNSDSDLESGEVDSTPRCAQCHRTADQTKELVLRLCTHCKTAHYCTRKCQKTHWIHHKEFCDSVWKMTELLKGSNYPPALHNDLKENLDRFRFECKSWPVIKTAPGEPPSPKPPATSKTLYMRSMGDRPPKRSRTPKPTAAAAATAPAKAAATLTKAAAATTTTPAAPATKVSSSAVKATTPVTKTTTSVPAKSAATTTIKVTSGLPAKPTTPASPAKSITPAKPVIPVTTTAKPAYPIAKAATTSVNMTPPSSNGNVNFPTPPARSIKLGNDASGTPVMTNSSKSPLFVKEPGQEVISNGLIKHIHKPYHHLNNRTWLHDRPEEDVYKLLIDCFRMRQHDDFTMEGLKDKDGLYGGASHSQAGFKRFLVKAEARMDLLPHWWFMGKAAANCLRLGGGLGATGTEWSSLARKIDNAAIIDHYANPEMPMQLRMLGEQIYQRGPAGQCGAQMIRHKMESEGITVQLST</sequence>
<comment type="caution">
    <text evidence="7">The sequence shown here is derived from an EMBL/GenBank/DDBJ whole genome shotgun (WGS) entry which is preliminary data.</text>
</comment>
<evidence type="ECO:0000313" key="8">
    <source>
        <dbReference type="Proteomes" id="UP000748756"/>
    </source>
</evidence>
<organism evidence="7 8">
    <name type="scientific">Linnemannia schmuckeri</name>
    <dbReference type="NCBI Taxonomy" id="64567"/>
    <lineage>
        <taxon>Eukaryota</taxon>
        <taxon>Fungi</taxon>
        <taxon>Fungi incertae sedis</taxon>
        <taxon>Mucoromycota</taxon>
        <taxon>Mortierellomycotina</taxon>
        <taxon>Mortierellomycetes</taxon>
        <taxon>Mortierellales</taxon>
        <taxon>Mortierellaceae</taxon>
        <taxon>Linnemannia</taxon>
    </lineage>
</organism>
<dbReference type="EMBL" id="JAAAUQ010001081">
    <property type="protein sequence ID" value="KAF9143195.1"/>
    <property type="molecule type" value="Genomic_DNA"/>
</dbReference>
<dbReference type="AlphaFoldDB" id="A0A9P5RRF3"/>